<evidence type="ECO:0000256" key="5">
    <source>
        <dbReference type="ARBA" id="ARBA00023242"/>
    </source>
</evidence>
<dbReference type="GO" id="GO:0000981">
    <property type="term" value="F:DNA-binding transcription factor activity, RNA polymerase II-specific"/>
    <property type="evidence" value="ECO:0007669"/>
    <property type="project" value="InterPro"/>
</dbReference>
<keyword evidence="6" id="KW-0472">Membrane</keyword>
<dbReference type="InterPro" id="IPR050815">
    <property type="entry name" value="TF_fung"/>
</dbReference>
<dbReference type="Proteomes" id="UP000799776">
    <property type="component" value="Unassembled WGS sequence"/>
</dbReference>
<dbReference type="SMART" id="SM00906">
    <property type="entry name" value="Fungal_trans"/>
    <property type="match status" value="1"/>
</dbReference>
<evidence type="ECO:0000256" key="2">
    <source>
        <dbReference type="ARBA" id="ARBA00022723"/>
    </source>
</evidence>
<proteinExistence type="predicted"/>
<dbReference type="CDD" id="cd12148">
    <property type="entry name" value="fungal_TF_MHR"/>
    <property type="match status" value="1"/>
</dbReference>
<dbReference type="GO" id="GO:0005634">
    <property type="term" value="C:nucleus"/>
    <property type="evidence" value="ECO:0007669"/>
    <property type="project" value="UniProtKB-SubCell"/>
</dbReference>
<keyword evidence="4" id="KW-0804">Transcription</keyword>
<evidence type="ECO:0000256" key="3">
    <source>
        <dbReference type="ARBA" id="ARBA00023015"/>
    </source>
</evidence>
<evidence type="ECO:0000256" key="1">
    <source>
        <dbReference type="ARBA" id="ARBA00004123"/>
    </source>
</evidence>
<evidence type="ECO:0000256" key="4">
    <source>
        <dbReference type="ARBA" id="ARBA00023163"/>
    </source>
</evidence>
<protein>
    <recommendedName>
        <fullName evidence="7">Xylanolytic transcriptional activator regulatory domain-containing protein</fullName>
    </recommendedName>
</protein>
<dbReference type="GO" id="GO:0006351">
    <property type="term" value="P:DNA-templated transcription"/>
    <property type="evidence" value="ECO:0007669"/>
    <property type="project" value="InterPro"/>
</dbReference>
<feature type="non-terminal residue" evidence="8">
    <location>
        <position position="389"/>
    </location>
</feature>
<dbReference type="PANTHER" id="PTHR47338">
    <property type="entry name" value="ZN(II)2CYS6 TRANSCRIPTION FACTOR (EUROFUNG)-RELATED"/>
    <property type="match status" value="1"/>
</dbReference>
<dbReference type="AlphaFoldDB" id="A0A9P4HRR4"/>
<comment type="subcellular location">
    <subcellularLocation>
        <location evidence="1">Nucleus</location>
    </subcellularLocation>
</comment>
<keyword evidence="2" id="KW-0479">Metal-binding</keyword>
<keyword evidence="6" id="KW-1133">Transmembrane helix</keyword>
<evidence type="ECO:0000259" key="7">
    <source>
        <dbReference type="SMART" id="SM00906"/>
    </source>
</evidence>
<comment type="caution">
    <text evidence="8">The sequence shown here is derived from an EMBL/GenBank/DDBJ whole genome shotgun (WGS) entry which is preliminary data.</text>
</comment>
<reference evidence="8" key="1">
    <citation type="journal article" date="2020" name="Stud. Mycol.">
        <title>101 Dothideomycetes genomes: a test case for predicting lifestyles and emergence of pathogens.</title>
        <authorList>
            <person name="Haridas S."/>
            <person name="Albert R."/>
            <person name="Binder M."/>
            <person name="Bloem J."/>
            <person name="Labutti K."/>
            <person name="Salamov A."/>
            <person name="Andreopoulos B."/>
            <person name="Baker S."/>
            <person name="Barry K."/>
            <person name="Bills G."/>
            <person name="Bluhm B."/>
            <person name="Cannon C."/>
            <person name="Castanera R."/>
            <person name="Culley D."/>
            <person name="Daum C."/>
            <person name="Ezra D."/>
            <person name="Gonzalez J."/>
            <person name="Henrissat B."/>
            <person name="Kuo A."/>
            <person name="Liang C."/>
            <person name="Lipzen A."/>
            <person name="Lutzoni F."/>
            <person name="Magnuson J."/>
            <person name="Mondo S."/>
            <person name="Nolan M."/>
            <person name="Ohm R."/>
            <person name="Pangilinan J."/>
            <person name="Park H.-J."/>
            <person name="Ramirez L."/>
            <person name="Alfaro M."/>
            <person name="Sun H."/>
            <person name="Tritt A."/>
            <person name="Yoshinaga Y."/>
            <person name="Zwiers L.-H."/>
            <person name="Turgeon B."/>
            <person name="Goodwin S."/>
            <person name="Spatafora J."/>
            <person name="Crous P."/>
            <person name="Grigoriev I."/>
        </authorList>
    </citation>
    <scope>NUCLEOTIDE SEQUENCE</scope>
    <source>
        <strain evidence="8">CBS 121410</strain>
    </source>
</reference>
<organism evidence="8 9">
    <name type="scientific">Saccharata proteae CBS 121410</name>
    <dbReference type="NCBI Taxonomy" id="1314787"/>
    <lineage>
        <taxon>Eukaryota</taxon>
        <taxon>Fungi</taxon>
        <taxon>Dikarya</taxon>
        <taxon>Ascomycota</taxon>
        <taxon>Pezizomycotina</taxon>
        <taxon>Dothideomycetes</taxon>
        <taxon>Dothideomycetes incertae sedis</taxon>
        <taxon>Botryosphaeriales</taxon>
        <taxon>Saccharataceae</taxon>
        <taxon>Saccharata</taxon>
    </lineage>
</organism>
<gene>
    <name evidence="8" type="ORF">K490DRAFT_21077</name>
</gene>
<keyword evidence="5" id="KW-0539">Nucleus</keyword>
<dbReference type="EMBL" id="ML978729">
    <property type="protein sequence ID" value="KAF2085702.1"/>
    <property type="molecule type" value="Genomic_DNA"/>
</dbReference>
<dbReference type="Pfam" id="PF04082">
    <property type="entry name" value="Fungal_trans"/>
    <property type="match status" value="1"/>
</dbReference>
<evidence type="ECO:0000313" key="9">
    <source>
        <dbReference type="Proteomes" id="UP000799776"/>
    </source>
</evidence>
<evidence type="ECO:0000256" key="6">
    <source>
        <dbReference type="SAM" id="Phobius"/>
    </source>
</evidence>
<feature type="domain" description="Xylanolytic transcriptional activator regulatory" evidence="7">
    <location>
        <begin position="29"/>
        <end position="111"/>
    </location>
</feature>
<keyword evidence="6" id="KW-0812">Transmembrane</keyword>
<evidence type="ECO:0000313" key="8">
    <source>
        <dbReference type="EMBL" id="KAF2085702.1"/>
    </source>
</evidence>
<name>A0A9P4HRR4_9PEZI</name>
<dbReference type="PANTHER" id="PTHR47338:SF5">
    <property type="entry name" value="ZN(II)2CYS6 TRANSCRIPTION FACTOR (EUROFUNG)"/>
    <property type="match status" value="1"/>
</dbReference>
<keyword evidence="3" id="KW-0805">Transcription regulation</keyword>
<feature type="non-terminal residue" evidence="8">
    <location>
        <position position="1"/>
    </location>
</feature>
<sequence>LMHPPNIKTIQALVVTSLFEWGQGVGYRAWMWIGMAVRMAQSLVAMRAETPYFKRSAAVAKTFGDEACERENRTIWSCFVVDKFMSCGSRRPATMTIEGLGVPLPLGEQDYAFGSRPTARHTYKNVRDSPSLQKAYGTVEHHFYVLCRGIDIWSKIYGWVADGGRAIPGMTDPENAPWIESSFWNGLRKELLDWRDTQEDRMKYPRAKVAVHAVFGHAEVFALINLTYYLSIIFLRREYIPFLPVAETAPRGPIDPPLLTAVAPAGWWDENAAELFDAAAQITYITEELLQANAPLMMPYAGFCVYTAAAMNLYITAFPDLNHGRSTHAASLAECNIKYLRELQSVWKIADEWVSVISHARSLFQRVASNKTEFKDKCRQDYAHLENSM</sequence>
<dbReference type="InterPro" id="IPR007219">
    <property type="entry name" value="XnlR_reg_dom"/>
</dbReference>
<dbReference type="GO" id="GO:0003677">
    <property type="term" value="F:DNA binding"/>
    <property type="evidence" value="ECO:0007669"/>
    <property type="project" value="InterPro"/>
</dbReference>
<accession>A0A9P4HRR4</accession>
<feature type="transmembrane region" description="Helical" evidence="6">
    <location>
        <begin position="209"/>
        <end position="235"/>
    </location>
</feature>
<feature type="transmembrane region" description="Helical" evidence="6">
    <location>
        <begin position="297"/>
        <end position="315"/>
    </location>
</feature>
<dbReference type="GO" id="GO:0008270">
    <property type="term" value="F:zinc ion binding"/>
    <property type="evidence" value="ECO:0007669"/>
    <property type="project" value="InterPro"/>
</dbReference>
<keyword evidence="9" id="KW-1185">Reference proteome</keyword>
<dbReference type="OrthoDB" id="3867830at2759"/>